<feature type="domain" description="HPr" evidence="4">
    <location>
        <begin position="1"/>
        <end position="88"/>
    </location>
</feature>
<keyword evidence="3" id="KW-0598">Phosphotransferase system</keyword>
<sequence length="91" mass="9878">MVSGKVKVITKNGIHLRLASELVKAANSFRSEIMIAKDSQEVNAKSILGVAGLGAEVGSELFIKAEGDDEKEALEYLIGLVESDFQKEKER</sequence>
<name>A0A7V2AVA5_UNCEI</name>
<evidence type="ECO:0000256" key="1">
    <source>
        <dbReference type="ARBA" id="ARBA00004496"/>
    </source>
</evidence>
<dbReference type="EMBL" id="DSEC01000373">
    <property type="protein sequence ID" value="HER43851.1"/>
    <property type="molecule type" value="Genomic_DNA"/>
</dbReference>
<dbReference type="CDD" id="cd00367">
    <property type="entry name" value="PTS-HPr_like"/>
    <property type="match status" value="1"/>
</dbReference>
<gene>
    <name evidence="5" type="ORF">ENO08_05275</name>
</gene>
<evidence type="ECO:0000256" key="3">
    <source>
        <dbReference type="ARBA" id="ARBA00022683"/>
    </source>
</evidence>
<reference evidence="5" key="1">
    <citation type="journal article" date="2020" name="mSystems">
        <title>Genome- and Community-Level Interaction Insights into Carbon Utilization and Element Cycling Functions of Hydrothermarchaeota in Hydrothermal Sediment.</title>
        <authorList>
            <person name="Zhou Z."/>
            <person name="Liu Y."/>
            <person name="Xu W."/>
            <person name="Pan J."/>
            <person name="Luo Z.H."/>
            <person name="Li M."/>
        </authorList>
    </citation>
    <scope>NUCLEOTIDE SEQUENCE [LARGE SCALE GENOMIC DNA]</scope>
    <source>
        <strain evidence="5">SpSt-1233</strain>
    </source>
</reference>
<dbReference type="GO" id="GO:0009401">
    <property type="term" value="P:phosphoenolpyruvate-dependent sugar phosphotransferase system"/>
    <property type="evidence" value="ECO:0007669"/>
    <property type="project" value="UniProtKB-KW"/>
</dbReference>
<dbReference type="NCBIfam" id="TIGR01003">
    <property type="entry name" value="PTS_HPr_family"/>
    <property type="match status" value="1"/>
</dbReference>
<dbReference type="AlphaFoldDB" id="A0A7V2AVA5"/>
<comment type="caution">
    <text evidence="5">The sequence shown here is derived from an EMBL/GenBank/DDBJ whole genome shotgun (WGS) entry which is preliminary data.</text>
</comment>
<evidence type="ECO:0000259" key="4">
    <source>
        <dbReference type="PROSITE" id="PS51350"/>
    </source>
</evidence>
<dbReference type="PANTHER" id="PTHR33705:SF2">
    <property type="entry name" value="PHOSPHOCARRIER PROTEIN NPR"/>
    <property type="match status" value="1"/>
</dbReference>
<proteinExistence type="predicted"/>
<dbReference type="PROSITE" id="PS51350">
    <property type="entry name" value="PTS_HPR_DOM"/>
    <property type="match status" value="1"/>
</dbReference>
<dbReference type="PRINTS" id="PR00107">
    <property type="entry name" value="PHOSPHOCPHPR"/>
</dbReference>
<protein>
    <submittedName>
        <fullName evidence="5">HPr family phosphocarrier protein</fullName>
    </submittedName>
</protein>
<dbReference type="InterPro" id="IPR050399">
    <property type="entry name" value="HPr"/>
</dbReference>
<dbReference type="Gene3D" id="3.30.1340.10">
    <property type="entry name" value="HPr-like"/>
    <property type="match status" value="1"/>
</dbReference>
<dbReference type="GO" id="GO:0005737">
    <property type="term" value="C:cytoplasm"/>
    <property type="evidence" value="ECO:0007669"/>
    <property type="project" value="UniProtKB-SubCell"/>
</dbReference>
<organism evidence="5">
    <name type="scientific">Eiseniibacteriota bacterium</name>
    <dbReference type="NCBI Taxonomy" id="2212470"/>
    <lineage>
        <taxon>Bacteria</taxon>
        <taxon>Candidatus Eiseniibacteriota</taxon>
    </lineage>
</organism>
<evidence type="ECO:0000313" key="5">
    <source>
        <dbReference type="EMBL" id="HER43851.1"/>
    </source>
</evidence>
<evidence type="ECO:0000256" key="2">
    <source>
        <dbReference type="ARBA" id="ARBA00022490"/>
    </source>
</evidence>
<accession>A0A7V2AVA5</accession>
<dbReference type="SUPFAM" id="SSF55594">
    <property type="entry name" value="HPr-like"/>
    <property type="match status" value="1"/>
</dbReference>
<dbReference type="InterPro" id="IPR035895">
    <property type="entry name" value="HPr-like_sf"/>
</dbReference>
<comment type="subcellular location">
    <subcellularLocation>
        <location evidence="1">Cytoplasm</location>
    </subcellularLocation>
</comment>
<dbReference type="InterPro" id="IPR000032">
    <property type="entry name" value="HPr-like"/>
</dbReference>
<dbReference type="PANTHER" id="PTHR33705">
    <property type="entry name" value="PHOSPHOCARRIER PROTEIN HPR"/>
    <property type="match status" value="1"/>
</dbReference>
<keyword evidence="2" id="KW-0963">Cytoplasm</keyword>
<dbReference type="Proteomes" id="UP000886069">
    <property type="component" value="Unassembled WGS sequence"/>
</dbReference>
<dbReference type="Pfam" id="PF00381">
    <property type="entry name" value="PTS-HPr"/>
    <property type="match status" value="1"/>
</dbReference>